<protein>
    <recommendedName>
        <fullName evidence="1">DUF6924 domain-containing protein</fullName>
    </recommendedName>
</protein>
<organism evidence="2 3">
    <name type="scientific">Streptomyces canus</name>
    <dbReference type="NCBI Taxonomy" id="58343"/>
    <lineage>
        <taxon>Bacteria</taxon>
        <taxon>Bacillati</taxon>
        <taxon>Actinomycetota</taxon>
        <taxon>Actinomycetes</taxon>
        <taxon>Kitasatosporales</taxon>
        <taxon>Streptomycetaceae</taxon>
        <taxon>Streptomyces</taxon>
        <taxon>Streptomyces aurantiacus group</taxon>
    </lineage>
</organism>
<accession>A0AAW8F503</accession>
<evidence type="ECO:0000313" key="2">
    <source>
        <dbReference type="EMBL" id="MDQ0905161.1"/>
    </source>
</evidence>
<dbReference type="AlphaFoldDB" id="A0AAW8F503"/>
<dbReference type="InterPro" id="IPR053832">
    <property type="entry name" value="DUF6924"/>
</dbReference>
<reference evidence="2" key="1">
    <citation type="submission" date="2023-07" db="EMBL/GenBank/DDBJ databases">
        <title>Comparative genomics of wheat-associated soil bacteria to identify genetic determinants of phenazine resistance.</title>
        <authorList>
            <person name="Mouncey N."/>
        </authorList>
    </citation>
    <scope>NUCLEOTIDE SEQUENCE</scope>
    <source>
        <strain evidence="2">V4I22</strain>
    </source>
</reference>
<feature type="domain" description="DUF6924" evidence="1">
    <location>
        <begin position="9"/>
        <end position="136"/>
    </location>
</feature>
<dbReference type="Pfam" id="PF21962">
    <property type="entry name" value="DUF6924"/>
    <property type="match status" value="1"/>
</dbReference>
<name>A0AAW8F503_9ACTN</name>
<dbReference type="EMBL" id="JAUSZV010000005">
    <property type="protein sequence ID" value="MDQ0905161.1"/>
    <property type="molecule type" value="Genomic_DNA"/>
</dbReference>
<evidence type="ECO:0000259" key="1">
    <source>
        <dbReference type="Pfam" id="PF21962"/>
    </source>
</evidence>
<evidence type="ECO:0000313" key="3">
    <source>
        <dbReference type="Proteomes" id="UP001234216"/>
    </source>
</evidence>
<proteinExistence type="predicted"/>
<dbReference type="Proteomes" id="UP001234216">
    <property type="component" value="Unassembled WGS sequence"/>
</dbReference>
<sequence length="136" mass="14783">MNQLPCTLEALVVRTDFSADGAWDALRASLFLPSKDGFLANVAVVDDRRYEGLTSDQALDLIPAEYQHPLLVLADSVALASTERPLLVLDLQGERGRGARVVAAQLWSIENNLSGANMDFEEFAGAVEEDGVFRGF</sequence>
<dbReference type="RefSeq" id="WP_306972689.1">
    <property type="nucleotide sequence ID" value="NZ_JAUSZV010000005.1"/>
</dbReference>
<gene>
    <name evidence="2" type="ORF">QFZ22_001146</name>
</gene>
<comment type="caution">
    <text evidence="2">The sequence shown here is derived from an EMBL/GenBank/DDBJ whole genome shotgun (WGS) entry which is preliminary data.</text>
</comment>